<dbReference type="GO" id="GO:0042797">
    <property type="term" value="P:tRNA transcription by RNA polymerase III"/>
    <property type="evidence" value="ECO:0007669"/>
    <property type="project" value="TreeGrafter"/>
</dbReference>
<dbReference type="EMBL" id="FNXT01001213">
    <property type="protein sequence ID" value="SZX74361.1"/>
    <property type="molecule type" value="Genomic_DNA"/>
</dbReference>
<dbReference type="PANTHER" id="PTHR12069">
    <property type="entry name" value="DNA-DIRECTED RNA POLYMERASES III 80 KDA POLYPEPTIDE RNA POLYMERASE III SUBUNIT 5"/>
    <property type="match status" value="1"/>
</dbReference>
<reference evidence="2 3" key="1">
    <citation type="submission" date="2016-10" db="EMBL/GenBank/DDBJ databases">
        <authorList>
            <person name="Cai Z."/>
        </authorList>
    </citation>
    <scope>NUCLEOTIDE SEQUENCE [LARGE SCALE GENOMIC DNA]</scope>
</reference>
<gene>
    <name evidence="2" type="ORF">BQ4739_LOCUS14644</name>
</gene>
<evidence type="ECO:0000313" key="2">
    <source>
        <dbReference type="EMBL" id="SZX74361.1"/>
    </source>
</evidence>
<organism evidence="2 3">
    <name type="scientific">Tetradesmus obliquus</name>
    <name type="common">Green alga</name>
    <name type="synonym">Acutodesmus obliquus</name>
    <dbReference type="NCBI Taxonomy" id="3088"/>
    <lineage>
        <taxon>Eukaryota</taxon>
        <taxon>Viridiplantae</taxon>
        <taxon>Chlorophyta</taxon>
        <taxon>core chlorophytes</taxon>
        <taxon>Chlorophyceae</taxon>
        <taxon>CS clade</taxon>
        <taxon>Sphaeropleales</taxon>
        <taxon>Scenedesmaceae</taxon>
        <taxon>Tetradesmus</taxon>
    </lineage>
</organism>
<protein>
    <recommendedName>
        <fullName evidence="4">DNA-directed RNA polymerase III subunit RPC5</fullName>
    </recommendedName>
</protein>
<proteinExistence type="predicted"/>
<feature type="region of interest" description="Disordered" evidence="1">
    <location>
        <begin position="133"/>
        <end position="154"/>
    </location>
</feature>
<feature type="compositionally biased region" description="Acidic residues" evidence="1">
    <location>
        <begin position="142"/>
        <end position="151"/>
    </location>
</feature>
<dbReference type="AlphaFoldDB" id="A0A383WA79"/>
<dbReference type="Pfam" id="PF04801">
    <property type="entry name" value="RPC5"/>
    <property type="match status" value="1"/>
</dbReference>
<accession>A0A383WA79</accession>
<evidence type="ECO:0000256" key="1">
    <source>
        <dbReference type="SAM" id="MobiDB-lite"/>
    </source>
</evidence>
<dbReference type="Proteomes" id="UP000256970">
    <property type="component" value="Unassembled WGS sequence"/>
</dbReference>
<dbReference type="STRING" id="3088.A0A383WA79"/>
<name>A0A383WA79_TETOB</name>
<evidence type="ECO:0000313" key="3">
    <source>
        <dbReference type="Proteomes" id="UP000256970"/>
    </source>
</evidence>
<dbReference type="PANTHER" id="PTHR12069:SF0">
    <property type="entry name" value="DNA-DIRECTED RNA POLYMERASE III SUBUNIT RPC5"/>
    <property type="match status" value="1"/>
</dbReference>
<dbReference type="GO" id="GO:0005666">
    <property type="term" value="C:RNA polymerase III complex"/>
    <property type="evidence" value="ECO:0007669"/>
    <property type="project" value="TreeGrafter"/>
</dbReference>
<sequence>MSHLDADDVVVAELDVVVSNQLASLATQLVMLQQPLRPNWRPYNTDRSGISARFKPQARRLEMALPLDTRGENYGDCAEAHKKISSLTLRSTAVEDAGGCACAIGVVREQQLLLLPLDYTLQLRPDMSYLNAESAKQRKEGEESEEEDVAEEPLTAVEVTVKRRETERQQQARLNSYSHLQQEEQAEAWVPLQLHAPDSVPADAIWHKLLSESDAAAAAADGGGSSSSARPMPPALSRAEYLRSFVPSCAPPVDDVLGGSGAAAAAGGASGAAAGGSGAAAAAAAAALGDAVTTELSQAMDPIIKALAQRHPVCSMANVRQWLQQQGGEEPLAKQAAQLSDALLDALVTASGHVLCIRRMYVAKAGTTAATEGLRKVIVGLLTDKATLRKADVFGAAEAAGLSPTESQYQKVMRELCRNNGNHWTIKTTADM</sequence>
<dbReference type="InterPro" id="IPR006886">
    <property type="entry name" value="RNA_pol_III_Rpc5"/>
</dbReference>
<evidence type="ECO:0008006" key="4">
    <source>
        <dbReference type="Google" id="ProtNLM"/>
    </source>
</evidence>
<keyword evidence="3" id="KW-1185">Reference proteome</keyword>